<dbReference type="InterPro" id="IPR005483">
    <property type="entry name" value="CPSase_dom"/>
</dbReference>
<evidence type="ECO:0000259" key="19">
    <source>
        <dbReference type="PROSITE" id="PS51855"/>
    </source>
</evidence>
<dbReference type="PROSITE" id="PS50975">
    <property type="entry name" value="ATP_GRASP"/>
    <property type="match status" value="2"/>
</dbReference>
<protein>
    <recommendedName>
        <fullName evidence="16">Carbamoyl phosphate synthase large chain</fullName>
        <ecNumber evidence="16">6.3.4.16</ecNumber>
        <ecNumber evidence="16">6.3.5.5</ecNumber>
    </recommendedName>
    <alternativeName>
        <fullName evidence="16">Carbamoyl phosphate synthetase ammonia chain</fullName>
    </alternativeName>
</protein>
<evidence type="ECO:0000256" key="4">
    <source>
        <dbReference type="ARBA" id="ARBA00022571"/>
    </source>
</evidence>
<feature type="binding site" evidence="16">
    <location>
        <position position="284"/>
    </location>
    <ligand>
        <name>Mg(2+)</name>
        <dbReference type="ChEBI" id="CHEBI:18420"/>
        <label>1</label>
    </ligand>
</feature>
<evidence type="ECO:0000256" key="10">
    <source>
        <dbReference type="ARBA" id="ARBA00022840"/>
    </source>
</evidence>
<dbReference type="EC" id="6.3.5.5" evidence="16"/>
<dbReference type="InterPro" id="IPR011761">
    <property type="entry name" value="ATP-grasp"/>
</dbReference>
<evidence type="ECO:0000313" key="21">
    <source>
        <dbReference type="Proteomes" id="UP000231932"/>
    </source>
</evidence>
<dbReference type="InterPro" id="IPR005479">
    <property type="entry name" value="CPAse_ATP-bd"/>
</dbReference>
<dbReference type="Pfam" id="PF25596">
    <property type="entry name" value="CPSase_L_D1"/>
    <property type="match status" value="2"/>
</dbReference>
<evidence type="ECO:0000256" key="11">
    <source>
        <dbReference type="ARBA" id="ARBA00022842"/>
    </source>
</evidence>
<dbReference type="EC" id="6.3.4.16" evidence="16"/>
<dbReference type="InterPro" id="IPR033937">
    <property type="entry name" value="MGS_CPS_CarB"/>
</dbReference>
<evidence type="ECO:0000256" key="9">
    <source>
        <dbReference type="ARBA" id="ARBA00022741"/>
    </source>
</evidence>
<gene>
    <name evidence="16" type="primary">carB</name>
    <name evidence="20" type="ORF">CVV65_09580</name>
</gene>
<comment type="pathway">
    <text evidence="2 16">Amino-acid biosynthesis; L-arginine biosynthesis; carbamoyl phosphate from bicarbonate: step 1/1.</text>
</comment>
<dbReference type="PROSITE" id="PS51855">
    <property type="entry name" value="MGS"/>
    <property type="match status" value="1"/>
</dbReference>
<dbReference type="FunFam" id="3.40.50.20:FF:000002">
    <property type="entry name" value="Carbamoyl-phosphate synthase large chain"/>
    <property type="match status" value="1"/>
</dbReference>
<dbReference type="GO" id="GO:0004087">
    <property type="term" value="F:carbamoyl-phosphate synthase (ammonia) activity"/>
    <property type="evidence" value="ECO:0007669"/>
    <property type="project" value="UniProtKB-EC"/>
</dbReference>
<feature type="binding site" evidence="16">
    <location>
        <position position="745"/>
    </location>
    <ligand>
        <name>ATP</name>
        <dbReference type="ChEBI" id="CHEBI:30616"/>
        <label>2</label>
    </ligand>
</feature>
<comment type="pathway">
    <text evidence="16">Pyrimidine metabolism; UMP biosynthesis via de novo pathway; (S)-dihydroorotate from bicarbonate: step 1/3.</text>
</comment>
<feature type="binding site" evidence="16">
    <location>
        <position position="242"/>
    </location>
    <ligand>
        <name>ATP</name>
        <dbReference type="ChEBI" id="CHEBI:30616"/>
        <label>1</label>
    </ligand>
</feature>
<dbReference type="FunFam" id="3.40.50.20:FF:000001">
    <property type="entry name" value="Carbamoyl-phosphate synthase large chain"/>
    <property type="match status" value="1"/>
</dbReference>
<dbReference type="Pfam" id="PF02787">
    <property type="entry name" value="CPSase_L_D3"/>
    <property type="match status" value="1"/>
</dbReference>
<dbReference type="GO" id="GO:0046872">
    <property type="term" value="F:metal ion binding"/>
    <property type="evidence" value="ECO:0007669"/>
    <property type="project" value="UniProtKB-KW"/>
</dbReference>
<dbReference type="InterPro" id="IPR036897">
    <property type="entry name" value="CarbamoylP_synth_lsu_oligo_sf"/>
</dbReference>
<dbReference type="PROSITE" id="PS00866">
    <property type="entry name" value="CPSASE_1"/>
    <property type="match status" value="2"/>
</dbReference>
<feature type="binding site" evidence="16">
    <location>
        <position position="778"/>
    </location>
    <ligand>
        <name>ATP</name>
        <dbReference type="ChEBI" id="CHEBI:30616"/>
        <label>2</label>
    </ligand>
</feature>
<dbReference type="FunFam" id="3.30.470.20:FF:000001">
    <property type="entry name" value="Carbamoyl-phosphate synthase large chain"/>
    <property type="match status" value="1"/>
</dbReference>
<evidence type="ECO:0000256" key="14">
    <source>
        <dbReference type="ARBA" id="ARBA00047359"/>
    </source>
</evidence>
<dbReference type="PRINTS" id="PR00098">
    <property type="entry name" value="CPSASE"/>
</dbReference>
<dbReference type="Pfam" id="PF02786">
    <property type="entry name" value="CPSase_L_D2"/>
    <property type="match status" value="2"/>
</dbReference>
<dbReference type="FunFam" id="3.30.470.20:FF:000026">
    <property type="entry name" value="Carbamoyl-phosphate synthase large chain"/>
    <property type="match status" value="1"/>
</dbReference>
<dbReference type="GO" id="GO:0006541">
    <property type="term" value="P:glutamine metabolic process"/>
    <property type="evidence" value="ECO:0007669"/>
    <property type="project" value="TreeGrafter"/>
</dbReference>
<feature type="binding site" evidence="16">
    <location>
        <position position="210"/>
    </location>
    <ligand>
        <name>ATP</name>
        <dbReference type="ChEBI" id="CHEBI:30616"/>
        <label>1</label>
    </ligand>
</feature>
<keyword evidence="5 16" id="KW-0436">Ligase</keyword>
<feature type="binding site" evidence="16">
    <location>
        <position position="779"/>
    </location>
    <ligand>
        <name>ATP</name>
        <dbReference type="ChEBI" id="CHEBI:30616"/>
        <label>2</label>
    </ligand>
</feature>
<keyword evidence="4 16" id="KW-0055">Arginine biosynthesis</keyword>
<feature type="binding site" evidence="16">
    <location>
        <position position="747"/>
    </location>
    <ligand>
        <name>ATP</name>
        <dbReference type="ChEBI" id="CHEBI:30616"/>
        <label>2</label>
    </ligand>
</feature>
<feature type="binding site" evidence="16">
    <location>
        <position position="819"/>
    </location>
    <ligand>
        <name>Mg(2+)</name>
        <dbReference type="ChEBI" id="CHEBI:18420"/>
        <label>3</label>
    </ligand>
</feature>
<feature type="binding site" evidence="16">
    <location>
        <position position="819"/>
    </location>
    <ligand>
        <name>Mn(2+)</name>
        <dbReference type="ChEBI" id="CHEBI:29035"/>
        <label>3</label>
    </ligand>
</feature>
<feature type="binding site" evidence="16">
    <location>
        <position position="243"/>
    </location>
    <ligand>
        <name>ATP</name>
        <dbReference type="ChEBI" id="CHEBI:30616"/>
        <label>1</label>
    </ligand>
</feature>
<feature type="binding site" evidence="16">
    <location>
        <position position="777"/>
    </location>
    <ligand>
        <name>ATP</name>
        <dbReference type="ChEBI" id="CHEBI:30616"/>
        <label>2</label>
    </ligand>
</feature>
<evidence type="ECO:0000256" key="13">
    <source>
        <dbReference type="ARBA" id="ARBA00023211"/>
    </source>
</evidence>
<name>A0A2K8N738_9BACL</name>
<evidence type="ECO:0000256" key="8">
    <source>
        <dbReference type="ARBA" id="ARBA00022737"/>
    </source>
</evidence>
<accession>A0A2K8N738</accession>
<feature type="region of interest" description="Carbamoyl phosphate synthetic domain" evidence="16">
    <location>
        <begin position="546"/>
        <end position="928"/>
    </location>
</feature>
<dbReference type="Gene3D" id="3.30.470.20">
    <property type="entry name" value="ATP-grasp fold, B domain"/>
    <property type="match status" value="2"/>
</dbReference>
<dbReference type="InterPro" id="IPR058047">
    <property type="entry name" value="CPSase_preATP-grasp"/>
</dbReference>
<dbReference type="InterPro" id="IPR036914">
    <property type="entry name" value="MGS-like_dom_sf"/>
</dbReference>
<proteinExistence type="inferred from homology"/>
<dbReference type="Pfam" id="PF02142">
    <property type="entry name" value="MGS"/>
    <property type="match status" value="1"/>
</dbReference>
<feature type="domain" description="ATP-grasp" evidence="18">
    <location>
        <begin position="670"/>
        <end position="860"/>
    </location>
</feature>
<feature type="binding site" evidence="16">
    <location>
        <position position="706"/>
    </location>
    <ligand>
        <name>ATP</name>
        <dbReference type="ChEBI" id="CHEBI:30616"/>
        <label>2</label>
    </ligand>
</feature>
<dbReference type="HAMAP" id="MF_01210_B">
    <property type="entry name" value="CPSase_L_chain_B"/>
    <property type="match status" value="1"/>
</dbReference>
<feature type="binding site" evidence="16">
    <location>
        <position position="298"/>
    </location>
    <ligand>
        <name>Mg(2+)</name>
        <dbReference type="ChEBI" id="CHEBI:18420"/>
        <label>1</label>
    </ligand>
</feature>
<feature type="region of interest" description="Allosteric domain" evidence="16">
    <location>
        <begin position="929"/>
        <end position="1107"/>
    </location>
</feature>
<feature type="region of interest" description="Carboxyphosphate synthetic domain" evidence="16">
    <location>
        <begin position="1"/>
        <end position="401"/>
    </location>
</feature>
<comment type="caution">
    <text evidence="16">Lacks conserved residue(s) required for the propagation of feature annotation.</text>
</comment>
<feature type="binding site" evidence="16">
    <location>
        <position position="300"/>
    </location>
    <ligand>
        <name>Mn(2+)</name>
        <dbReference type="ChEBI" id="CHEBI:29035"/>
        <label>2</label>
    </ligand>
</feature>
<dbReference type="FunFam" id="1.10.1030.10:FF:000002">
    <property type="entry name" value="Carbamoyl-phosphate synthase large chain"/>
    <property type="match status" value="1"/>
</dbReference>
<evidence type="ECO:0000256" key="15">
    <source>
        <dbReference type="ARBA" id="ARBA00048816"/>
    </source>
</evidence>
<feature type="binding site" evidence="16">
    <location>
        <position position="831"/>
    </location>
    <ligand>
        <name>Mg(2+)</name>
        <dbReference type="ChEBI" id="CHEBI:18420"/>
        <label>3</label>
    </ligand>
</feature>
<dbReference type="NCBIfam" id="NF003671">
    <property type="entry name" value="PRK05294.1"/>
    <property type="match status" value="1"/>
</dbReference>
<dbReference type="InterPro" id="IPR016185">
    <property type="entry name" value="PreATP-grasp_dom_sf"/>
</dbReference>
<dbReference type="Proteomes" id="UP000231932">
    <property type="component" value="Chromosome"/>
</dbReference>
<feature type="binding site" evidence="16">
    <location>
        <position position="284"/>
    </location>
    <ligand>
        <name>ATP</name>
        <dbReference type="ChEBI" id="CHEBI:30616"/>
        <label>1</label>
    </ligand>
</feature>
<feature type="binding site" evidence="16">
    <location>
        <position position="831"/>
    </location>
    <ligand>
        <name>Mn(2+)</name>
        <dbReference type="ChEBI" id="CHEBI:29035"/>
        <label>3</label>
    </ligand>
</feature>
<dbReference type="UniPathway" id="UPA00068">
    <property type="reaction ID" value="UER00171"/>
</dbReference>
<comment type="catalytic activity">
    <reaction evidence="15 16">
        <text>hydrogencarbonate + L-glutamine + 2 ATP + H2O = carbamoyl phosphate + L-glutamate + 2 ADP + phosphate + 2 H(+)</text>
        <dbReference type="Rhea" id="RHEA:18633"/>
        <dbReference type="ChEBI" id="CHEBI:15377"/>
        <dbReference type="ChEBI" id="CHEBI:15378"/>
        <dbReference type="ChEBI" id="CHEBI:17544"/>
        <dbReference type="ChEBI" id="CHEBI:29985"/>
        <dbReference type="ChEBI" id="CHEBI:30616"/>
        <dbReference type="ChEBI" id="CHEBI:43474"/>
        <dbReference type="ChEBI" id="CHEBI:58228"/>
        <dbReference type="ChEBI" id="CHEBI:58359"/>
        <dbReference type="ChEBI" id="CHEBI:456216"/>
        <dbReference type="EC" id="6.3.5.5"/>
    </reaction>
</comment>
<comment type="similarity">
    <text evidence="3 16">Belongs to the CarB family.</text>
</comment>
<dbReference type="InterPro" id="IPR006275">
    <property type="entry name" value="CPSase_lsu"/>
</dbReference>
<reference evidence="21" key="1">
    <citation type="submission" date="2017-11" db="EMBL/GenBank/DDBJ databases">
        <title>Complete Genome Sequence of Kyrpidia sp. Strain EA-1, a thermophilic, hydrogen-oxidizing Bacterium, isolated from the Azores.</title>
        <authorList>
            <person name="Reiner J.E."/>
            <person name="Lapp C.J."/>
            <person name="Bunk B."/>
            <person name="Gescher J."/>
        </authorList>
    </citation>
    <scope>NUCLEOTIDE SEQUENCE [LARGE SCALE GENOMIC DNA]</scope>
    <source>
        <strain evidence="21">EA-1</strain>
    </source>
</reference>
<comment type="subunit">
    <text evidence="16">Composed of two chains; the small (or glutamine) chain promotes the hydrolysis of glutamine to ammonia, which is used by the large (or ammonia) chain to synthesize carbamoyl phosphate. Tetramer of heterodimers (alpha,beta)4.</text>
</comment>
<comment type="cofactor">
    <cofactor evidence="16">
        <name>Mg(2+)</name>
        <dbReference type="ChEBI" id="CHEBI:18420"/>
    </cofactor>
    <cofactor evidence="16">
        <name>Mn(2+)</name>
        <dbReference type="ChEBI" id="CHEBI:29035"/>
    </cofactor>
    <text evidence="16">Binds 4 Mg(2+) or Mn(2+) ions per subunit.</text>
</comment>
<dbReference type="SUPFAM" id="SSF56059">
    <property type="entry name" value="Glutathione synthetase ATP-binding domain-like"/>
    <property type="match status" value="2"/>
</dbReference>
<dbReference type="SMART" id="SM01096">
    <property type="entry name" value="CPSase_L_D3"/>
    <property type="match status" value="1"/>
</dbReference>
<dbReference type="GO" id="GO:0004088">
    <property type="term" value="F:carbamoyl-phosphate synthase (glutamine-hydrolyzing) activity"/>
    <property type="evidence" value="ECO:0007669"/>
    <property type="project" value="UniProtKB-UniRule"/>
</dbReference>
<feature type="binding site" evidence="16">
    <location>
        <position position="776"/>
    </location>
    <ligand>
        <name>ATP</name>
        <dbReference type="ChEBI" id="CHEBI:30616"/>
        <label>2</label>
    </ligand>
</feature>
<feature type="binding site" evidence="16">
    <location>
        <position position="176"/>
    </location>
    <ligand>
        <name>ATP</name>
        <dbReference type="ChEBI" id="CHEBI:30616"/>
        <label>1</label>
    </ligand>
</feature>
<evidence type="ECO:0000256" key="17">
    <source>
        <dbReference type="SAM" id="MobiDB-lite"/>
    </source>
</evidence>
<dbReference type="Gene3D" id="3.40.50.1380">
    <property type="entry name" value="Methylglyoxal synthase-like domain"/>
    <property type="match status" value="1"/>
</dbReference>
<keyword evidence="13" id="KW-0464">Manganese</keyword>
<dbReference type="UniPathway" id="UPA00070">
    <property type="reaction ID" value="UER00115"/>
</dbReference>
<dbReference type="GO" id="GO:0005524">
    <property type="term" value="F:ATP binding"/>
    <property type="evidence" value="ECO:0007669"/>
    <property type="project" value="UniProtKB-UniRule"/>
</dbReference>
<dbReference type="SUPFAM" id="SSF52335">
    <property type="entry name" value="Methylglyoxal synthase-like"/>
    <property type="match status" value="1"/>
</dbReference>
<dbReference type="CDD" id="cd01424">
    <property type="entry name" value="MGS_CPS_II"/>
    <property type="match status" value="1"/>
</dbReference>
<feature type="binding site" evidence="16">
    <location>
        <position position="208"/>
    </location>
    <ligand>
        <name>ATP</name>
        <dbReference type="ChEBI" id="CHEBI:30616"/>
        <label>1</label>
    </ligand>
</feature>
<dbReference type="NCBIfam" id="NF009455">
    <property type="entry name" value="PRK12815.1"/>
    <property type="match status" value="1"/>
</dbReference>
<keyword evidence="21" id="KW-1185">Reference proteome</keyword>
<feature type="binding site" evidence="16">
    <location>
        <position position="819"/>
    </location>
    <ligand>
        <name>ATP</name>
        <dbReference type="ChEBI" id="CHEBI:30616"/>
        <label>2</label>
    </ligand>
</feature>
<evidence type="ECO:0000256" key="3">
    <source>
        <dbReference type="ARBA" id="ARBA00009799"/>
    </source>
</evidence>
<organism evidence="20 21">
    <name type="scientific">Kyrpidia spormannii</name>
    <dbReference type="NCBI Taxonomy" id="2055160"/>
    <lineage>
        <taxon>Bacteria</taxon>
        <taxon>Bacillati</taxon>
        <taxon>Bacillota</taxon>
        <taxon>Bacilli</taxon>
        <taxon>Bacillales</taxon>
        <taxon>Alicyclobacillaceae</taxon>
        <taxon>Kyrpidia</taxon>
    </lineage>
</organism>
<dbReference type="SUPFAM" id="SSF48108">
    <property type="entry name" value="Carbamoyl phosphate synthetase, large subunit connection domain"/>
    <property type="match status" value="1"/>
</dbReference>
<keyword evidence="12 16" id="KW-0665">Pyrimidine biosynthesis</keyword>
<keyword evidence="9 16" id="KW-0547">Nucleotide-binding</keyword>
<feature type="binding site" evidence="16">
    <location>
        <position position="129"/>
    </location>
    <ligand>
        <name>ATP</name>
        <dbReference type="ChEBI" id="CHEBI:30616"/>
        <label>1</label>
    </ligand>
</feature>
<feature type="binding site" evidence="16">
    <location>
        <position position="298"/>
    </location>
    <ligand>
        <name>Mg(2+)</name>
        <dbReference type="ChEBI" id="CHEBI:18420"/>
        <label>2</label>
    </ligand>
</feature>
<feature type="binding site" evidence="16">
    <location>
        <position position="298"/>
    </location>
    <ligand>
        <name>Mn(2+)</name>
        <dbReference type="ChEBI" id="CHEBI:29035"/>
        <label>1</label>
    </ligand>
</feature>
<feature type="binding site" evidence="16">
    <location>
        <position position="300"/>
    </location>
    <ligand>
        <name>Mg(2+)</name>
        <dbReference type="ChEBI" id="CHEBI:18420"/>
        <label>2</label>
    </ligand>
</feature>
<feature type="binding site" evidence="16">
    <location>
        <position position="831"/>
    </location>
    <ligand>
        <name>Mn(2+)</name>
        <dbReference type="ChEBI" id="CHEBI:29035"/>
        <label>4</label>
    </ligand>
</feature>
<feature type="binding site" evidence="16">
    <location>
        <position position="169"/>
    </location>
    <ligand>
        <name>ATP</name>
        <dbReference type="ChEBI" id="CHEBI:30616"/>
        <label>1</label>
    </ligand>
</feature>
<dbReference type="SMART" id="SM00851">
    <property type="entry name" value="MGS"/>
    <property type="match status" value="1"/>
</dbReference>
<evidence type="ECO:0000256" key="5">
    <source>
        <dbReference type="ARBA" id="ARBA00022598"/>
    </source>
</evidence>
<evidence type="ECO:0000256" key="12">
    <source>
        <dbReference type="ARBA" id="ARBA00022975"/>
    </source>
</evidence>
<keyword evidence="10 16" id="KW-0067">ATP-binding</keyword>
<feature type="binding site" evidence="16">
    <location>
        <position position="215"/>
    </location>
    <ligand>
        <name>ATP</name>
        <dbReference type="ChEBI" id="CHEBI:30616"/>
        <label>1</label>
    </ligand>
</feature>
<dbReference type="KEGG" id="kyr:CVV65_09580"/>
<feature type="binding site" evidence="16">
    <location>
        <position position="833"/>
    </location>
    <ligand>
        <name>Mg(2+)</name>
        <dbReference type="ChEBI" id="CHEBI:18420"/>
        <label>4</label>
    </ligand>
</feature>
<dbReference type="Gene3D" id="3.40.50.20">
    <property type="match status" value="2"/>
</dbReference>
<dbReference type="GO" id="GO:0044205">
    <property type="term" value="P:'de novo' UMP biosynthetic process"/>
    <property type="evidence" value="ECO:0007669"/>
    <property type="project" value="UniProtKB-UniRule"/>
</dbReference>
<feature type="binding site" evidence="16">
    <location>
        <position position="298"/>
    </location>
    <ligand>
        <name>Mn(2+)</name>
        <dbReference type="ChEBI" id="CHEBI:29035"/>
        <label>2</label>
    </ligand>
</feature>
<dbReference type="PANTHER" id="PTHR11405">
    <property type="entry name" value="CARBAMOYLTRANSFERASE FAMILY MEMBER"/>
    <property type="match status" value="1"/>
</dbReference>
<keyword evidence="11" id="KW-0460">Magnesium</keyword>
<feature type="domain" description="MGS-like" evidence="19">
    <location>
        <begin position="929"/>
        <end position="1083"/>
    </location>
</feature>
<feature type="domain" description="ATP-grasp" evidence="18">
    <location>
        <begin position="133"/>
        <end position="327"/>
    </location>
</feature>
<evidence type="ECO:0000256" key="6">
    <source>
        <dbReference type="ARBA" id="ARBA00022605"/>
    </source>
</evidence>
<feature type="binding site" evidence="16">
    <location>
        <position position="175"/>
    </location>
    <ligand>
        <name>ATP</name>
        <dbReference type="ChEBI" id="CHEBI:30616"/>
        <label>1</label>
    </ligand>
</feature>
<dbReference type="RefSeq" id="WP_100667939.1">
    <property type="nucleotide sequence ID" value="NZ_CP024955.1"/>
</dbReference>
<feature type="binding site" evidence="16">
    <location>
        <position position="284"/>
    </location>
    <ligand>
        <name>Mn(2+)</name>
        <dbReference type="ChEBI" id="CHEBI:29035"/>
        <label>1</label>
    </ligand>
</feature>
<dbReference type="AlphaFoldDB" id="A0A2K8N738"/>
<evidence type="ECO:0000259" key="18">
    <source>
        <dbReference type="PROSITE" id="PS50975"/>
    </source>
</evidence>
<dbReference type="InterPro" id="IPR005480">
    <property type="entry name" value="CPSase_lsu_oligo"/>
</dbReference>
<dbReference type="SMART" id="SM01209">
    <property type="entry name" value="GARS_A"/>
    <property type="match status" value="1"/>
</dbReference>
<dbReference type="SUPFAM" id="SSF52440">
    <property type="entry name" value="PreATP-grasp domain"/>
    <property type="match status" value="2"/>
</dbReference>
<sequence length="1107" mass="120866">MPKRNDIHKILVIGSGPIVIGQAAEFDYAGTQACRALKEEGYEVVLVNSNPATIMTDPHMADRVYIEPLTPETVEAVARRERPDGLLATLGGQTGLNLAVELARRGVLEELCIELLGTPLHAIERAEDREQFRKLMAEIGEPVPESAIVTEVEEALQFADRIGYPVIVRPAYTLGGTGGGLAAGPEELAEVAALGLEASPIRQILVERSVAGFKEIEYEVMRDGRDTCIVVCNMENVDPVGIHTGDSIVVAPSQTLSDQDYQLLRSASLRIIRALGIEGGCNVQFALDPASDRYYVIEVNPRVSRSSALASKATGYPIARVAARIAVGYFLDEIVNPVTGRTYASFEPALDYVVTKIPRWPFDKFSTANRRLGTQMKSTGEVMAIGRTFEASLLKAIRSLEIGVDALDLPGSGELGDEDLRRRLAEADDERIFLVAESMRRGWEDDEIHRLTGIDLFFLDKIRNIVAMEAELAERLTEDRLRQAKVLGLPDTAIARLAGVPLSNVEGWRRDLHLYPSYKIVDTCAAEFEAETPYYYSSWEREDEAPGATGRAVVVLGSGPIRIGQGIEFDYCSVHAVWALQKAGYEAVIVNNNPETVSTDFNTADRLYFEPLHVEDVMHVIRRENPVGVLVQFGGQTAINLAAALAARGVRILGTDLEQIDRAEDREKFDELLADLGLSRPRGRTAWSLEEARRAAQDLGYPLLVRPSYVLGGRAMQIVDQPEELEGYLREAFEAGPDRPVWIDRYIQGTEVEVDAVCDGEDVLIPGIMEHIERAGVHSGDSIAVYPAKSLSPAMKARIVDATERIARALEVKGLINIQFVIRNDELYVLEVNPRSSRTVPFLSKVTGVPMVEAAVRSILGESLRAQGHRPGLVPERQETAVKVPVFSFAKLRRVDVTLGPEMKSTGEVMGRDVSFARALYKGLAGAGIRVPMGGRVVATVADKDKEEAWPILRRLSELGFTLIATKGTADFLECRGVAVTRVRKVEEGSPSILDVVRDGADLVINTMTRGREPRRDGFRIRREAVERGIPCLTSLDTARALVEVLESLRVAVEPLPAGSGKDTVRPGPGARARECGLEVEVEADQVPVTGGAPGVADGSETAGDRG</sequence>
<feature type="binding site" evidence="16">
    <location>
        <position position="831"/>
    </location>
    <ligand>
        <name>Mg(2+)</name>
        <dbReference type="ChEBI" id="CHEBI:18420"/>
        <label>4</label>
    </ligand>
</feature>
<keyword evidence="7" id="KW-0479">Metal-binding</keyword>
<feature type="binding site" evidence="16">
    <location>
        <position position="751"/>
    </location>
    <ligand>
        <name>ATP</name>
        <dbReference type="ChEBI" id="CHEBI:30616"/>
        <label>2</label>
    </ligand>
</feature>
<feature type="binding site" evidence="16">
    <location>
        <position position="831"/>
    </location>
    <ligand>
        <name>ATP</name>
        <dbReference type="ChEBI" id="CHEBI:30616"/>
        <label>2</label>
    </ligand>
</feature>
<feature type="region of interest" description="Disordered" evidence="17">
    <location>
        <begin position="1083"/>
        <end position="1107"/>
    </location>
</feature>
<dbReference type="PROSITE" id="PS00867">
    <property type="entry name" value="CPSASE_2"/>
    <property type="match status" value="2"/>
</dbReference>
<evidence type="ECO:0000256" key="16">
    <source>
        <dbReference type="HAMAP-Rule" id="MF_01210"/>
    </source>
</evidence>
<evidence type="ECO:0000313" key="20">
    <source>
        <dbReference type="EMBL" id="ATY85146.1"/>
    </source>
</evidence>
<feature type="binding site" evidence="16">
    <location>
        <position position="241"/>
    </location>
    <ligand>
        <name>ATP</name>
        <dbReference type="ChEBI" id="CHEBI:30616"/>
        <label>1</label>
    </ligand>
</feature>
<dbReference type="NCBIfam" id="TIGR01369">
    <property type="entry name" value="CPSaseII_lrg"/>
    <property type="match status" value="1"/>
</dbReference>
<dbReference type="OrthoDB" id="9804197at2"/>
<dbReference type="GO" id="GO:0006526">
    <property type="term" value="P:L-arginine biosynthetic process"/>
    <property type="evidence" value="ECO:0007669"/>
    <property type="project" value="UniProtKB-UniRule"/>
</dbReference>
<dbReference type="EMBL" id="CP024955">
    <property type="protein sequence ID" value="ATY85146.1"/>
    <property type="molecule type" value="Genomic_DNA"/>
</dbReference>
<evidence type="ECO:0000256" key="1">
    <source>
        <dbReference type="ARBA" id="ARBA00001936"/>
    </source>
</evidence>
<keyword evidence="8 16" id="KW-0677">Repeat</keyword>
<dbReference type="HAMAP" id="MF_01210_A">
    <property type="entry name" value="CPSase_L_chain_A"/>
    <property type="match status" value="1"/>
</dbReference>
<dbReference type="GO" id="GO:0005737">
    <property type="term" value="C:cytoplasm"/>
    <property type="evidence" value="ECO:0007669"/>
    <property type="project" value="TreeGrafter"/>
</dbReference>
<comment type="catalytic activity">
    <reaction evidence="14 16">
        <text>hydrogencarbonate + NH4(+) + 2 ATP = carbamoyl phosphate + 2 ADP + phosphate + 2 H(+)</text>
        <dbReference type="Rhea" id="RHEA:18029"/>
        <dbReference type="ChEBI" id="CHEBI:15378"/>
        <dbReference type="ChEBI" id="CHEBI:17544"/>
        <dbReference type="ChEBI" id="CHEBI:28938"/>
        <dbReference type="ChEBI" id="CHEBI:30616"/>
        <dbReference type="ChEBI" id="CHEBI:43474"/>
        <dbReference type="ChEBI" id="CHEBI:58228"/>
        <dbReference type="ChEBI" id="CHEBI:456216"/>
        <dbReference type="EC" id="6.3.4.16"/>
    </reaction>
</comment>
<comment type="cofactor">
    <cofactor evidence="1">
        <name>Mn(2+)</name>
        <dbReference type="ChEBI" id="CHEBI:29035"/>
    </cofactor>
</comment>
<feature type="binding site" evidence="16">
    <location>
        <position position="833"/>
    </location>
    <ligand>
        <name>Mn(2+)</name>
        <dbReference type="ChEBI" id="CHEBI:29035"/>
        <label>4</label>
    </ligand>
</feature>
<dbReference type="InterPro" id="IPR011607">
    <property type="entry name" value="MGS-like_dom"/>
</dbReference>
<comment type="function">
    <text evidence="16">Large subunit of the glutamine-dependent carbamoyl phosphate synthetase (CPSase). CPSase catalyzes the formation of carbamoyl phosphate from the ammonia moiety of glutamine, carbonate, and phosphate donated by ATP, constituting the first step of 2 biosynthetic pathways, one leading to arginine and/or urea and the other to pyrimidine nucleotides. The large subunit (synthetase) binds the substrates ammonia (free or transferred from glutamine from the small subunit), hydrogencarbonate and ATP and carries out an ATP-coupled ligase reaction, activating hydrogencarbonate by forming carboxy phosphate which reacts with ammonia to form carbamoyl phosphate.</text>
</comment>
<comment type="domain">
    <text evidence="16">The large subunit is composed of 2 ATP-grasp domains that are involved in binding the 2 ATP molecules needed for carbamoyl phosphate synthesis. The N-terminal ATP-grasp domain (referred to as the carboxyphosphate synthetic component) catalyzes the ATP-dependent phosphorylation of hydrogencarbonate to carboxyphosphate and the subsequent nucleophilic attack by ammonia to form a carbamate intermediate. The C-terminal ATP-grasp domain (referred to as the carbamoyl phosphate synthetic component) then catalyzes the phosphorylation of carbamate with the second ATP to form the end product carbamoyl phosphate. The reactive and unstable enzyme intermediates are sequentially channeled from one active site to the next through the interior of the protein over a distance of at least 96 A.</text>
</comment>
<dbReference type="PANTHER" id="PTHR11405:SF53">
    <property type="entry name" value="CARBAMOYL-PHOSPHATE SYNTHASE [AMMONIA], MITOCHONDRIAL"/>
    <property type="match status" value="1"/>
</dbReference>
<keyword evidence="6 16" id="KW-0028">Amino-acid biosynthesis</keyword>
<evidence type="ECO:0000256" key="7">
    <source>
        <dbReference type="ARBA" id="ARBA00022723"/>
    </source>
</evidence>
<evidence type="ECO:0000256" key="2">
    <source>
        <dbReference type="ARBA" id="ARBA00005077"/>
    </source>
</evidence>
<feature type="binding site" evidence="16">
    <location>
        <position position="298"/>
    </location>
    <ligand>
        <name>ATP</name>
        <dbReference type="ChEBI" id="CHEBI:30616"/>
        <label>1</label>
    </ligand>
</feature>
<dbReference type="Gene3D" id="1.10.1030.10">
    <property type="entry name" value="Carbamoyl-phosphate synthetase, large subunit oligomerisation domain"/>
    <property type="match status" value="1"/>
</dbReference>